<evidence type="ECO:0000256" key="1">
    <source>
        <dbReference type="SAM" id="MobiDB-lite"/>
    </source>
</evidence>
<evidence type="ECO:0000313" key="3">
    <source>
        <dbReference type="Proteomes" id="UP000253562"/>
    </source>
</evidence>
<sequence length="377" mass="40763">MSNHRPRYFLIGTLAFVATGLLSSMLLAQGGTPYFYPPSQTMHTWKGKGGSLVFSGRAVERKGDFISFKTSKNIEITLPLKYLSQDDHDYLNHLAGNGPAPAATSRPSDSQPAPAGMTPVGMTPVEENDGEAPPADFFGPSPGPATGGEDPFSENPFQEVPADSATGSPGQLYKQGDEIEIVDDGTWYSGTILAVRPADNTYYVRFSKSDIPFSRWVSAQDLRLPGGAQPSDMPSQPLAEDPFTEKKPTSVTTQEVMVDSQLAVGYMIGAVKKGDTIRLSYISGKWKAWGRLASESPDAEYIGGGEKCRLALSALENQSEIVKLAVVPGMTDIRPFTWTADKDYPTVFLQINDTDGDFSSNPPSDVKYSLSIEKPLE</sequence>
<dbReference type="EMBL" id="QPEX01000010">
    <property type="protein sequence ID" value="RCS53892.1"/>
    <property type="molecule type" value="Genomic_DNA"/>
</dbReference>
<comment type="caution">
    <text evidence="2">The sequence shown here is derived from an EMBL/GenBank/DDBJ whole genome shotgun (WGS) entry which is preliminary data.</text>
</comment>
<evidence type="ECO:0000313" key="2">
    <source>
        <dbReference type="EMBL" id="RCS53892.1"/>
    </source>
</evidence>
<protein>
    <recommendedName>
        <fullName evidence="4">SLA1 homology domain-containing protein</fullName>
    </recommendedName>
</protein>
<organism evidence="2 3">
    <name type="scientific">Bremerella cremea</name>
    <dbReference type="NCBI Taxonomy" id="1031537"/>
    <lineage>
        <taxon>Bacteria</taxon>
        <taxon>Pseudomonadati</taxon>
        <taxon>Planctomycetota</taxon>
        <taxon>Planctomycetia</taxon>
        <taxon>Pirellulales</taxon>
        <taxon>Pirellulaceae</taxon>
        <taxon>Bremerella</taxon>
    </lineage>
</organism>
<evidence type="ECO:0008006" key="4">
    <source>
        <dbReference type="Google" id="ProtNLM"/>
    </source>
</evidence>
<dbReference type="AlphaFoldDB" id="A0A368KXN5"/>
<accession>A0A368KXN5</accession>
<name>A0A368KXN5_9BACT</name>
<reference evidence="2 3" key="1">
    <citation type="submission" date="2018-07" db="EMBL/GenBank/DDBJ databases">
        <title>Comparative genomes isolates from brazilian mangrove.</title>
        <authorList>
            <person name="De Araujo J.E."/>
            <person name="Taketani R.G."/>
            <person name="Silva M.C.P."/>
            <person name="Lourenco M.V."/>
            <person name="Oliveira V.M."/>
            <person name="Andreote F.D."/>
        </authorList>
    </citation>
    <scope>NUCLEOTIDE SEQUENCE [LARGE SCALE GENOMIC DNA]</scope>
    <source>
        <strain evidence="2 3">HEX PRIS-MGV</strain>
    </source>
</reference>
<feature type="region of interest" description="Disordered" evidence="1">
    <location>
        <begin position="93"/>
        <end position="173"/>
    </location>
</feature>
<dbReference type="Proteomes" id="UP000253562">
    <property type="component" value="Unassembled WGS sequence"/>
</dbReference>
<dbReference type="OrthoDB" id="274769at2"/>
<proteinExistence type="predicted"/>
<feature type="region of interest" description="Disordered" evidence="1">
    <location>
        <begin position="224"/>
        <end position="248"/>
    </location>
</feature>
<dbReference type="RefSeq" id="WP_114366956.1">
    <property type="nucleotide sequence ID" value="NZ_QPEX01000010.1"/>
</dbReference>
<gene>
    <name evidence="2" type="ORF">DTL42_01615</name>
</gene>